<comment type="caution">
    <text evidence="7">The sequence shown here is derived from an EMBL/GenBank/DDBJ whole genome shotgun (WGS) entry which is preliminary data.</text>
</comment>
<keyword evidence="6" id="KW-1003">Cell membrane</keyword>
<evidence type="ECO:0000256" key="3">
    <source>
        <dbReference type="ARBA" id="ARBA00022692"/>
    </source>
</evidence>
<feature type="transmembrane region" description="Helical" evidence="6">
    <location>
        <begin position="6"/>
        <end position="23"/>
    </location>
</feature>
<dbReference type="Pfam" id="PF02104">
    <property type="entry name" value="SURF1"/>
    <property type="match status" value="1"/>
</dbReference>
<evidence type="ECO:0000313" key="7">
    <source>
        <dbReference type="EMBL" id="MFB9150877.1"/>
    </source>
</evidence>
<evidence type="ECO:0000256" key="6">
    <source>
        <dbReference type="RuleBase" id="RU363076"/>
    </source>
</evidence>
<keyword evidence="5 6" id="KW-0472">Membrane</keyword>
<proteinExistence type="inferred from homology"/>
<accession>A0ABV5I2Q0</accession>
<dbReference type="InterPro" id="IPR002994">
    <property type="entry name" value="Surf1/Shy1"/>
</dbReference>
<dbReference type="PANTHER" id="PTHR23427">
    <property type="entry name" value="SURFEIT LOCUS PROTEIN"/>
    <property type="match status" value="1"/>
</dbReference>
<dbReference type="PROSITE" id="PS50895">
    <property type="entry name" value="SURF1"/>
    <property type="match status" value="1"/>
</dbReference>
<keyword evidence="8" id="KW-1185">Reference proteome</keyword>
<protein>
    <recommendedName>
        <fullName evidence="6">SURF1-like protein</fullName>
    </recommendedName>
</protein>
<dbReference type="EMBL" id="JBHMEC010000019">
    <property type="protein sequence ID" value="MFB9150877.1"/>
    <property type="molecule type" value="Genomic_DNA"/>
</dbReference>
<comment type="subcellular location">
    <subcellularLocation>
        <location evidence="6">Cell membrane</location>
        <topology evidence="6">Multi-pass membrane protein</topology>
    </subcellularLocation>
    <subcellularLocation>
        <location evidence="1">Membrane</location>
    </subcellularLocation>
</comment>
<evidence type="ECO:0000256" key="1">
    <source>
        <dbReference type="ARBA" id="ARBA00004370"/>
    </source>
</evidence>
<comment type="similarity">
    <text evidence="2 6">Belongs to the SURF1 family.</text>
</comment>
<dbReference type="Proteomes" id="UP001589670">
    <property type="component" value="Unassembled WGS sequence"/>
</dbReference>
<organism evidence="7 8">
    <name type="scientific">Roseovarius ramblicola</name>
    <dbReference type="NCBI Taxonomy" id="2022336"/>
    <lineage>
        <taxon>Bacteria</taxon>
        <taxon>Pseudomonadati</taxon>
        <taxon>Pseudomonadota</taxon>
        <taxon>Alphaproteobacteria</taxon>
        <taxon>Rhodobacterales</taxon>
        <taxon>Roseobacteraceae</taxon>
        <taxon>Roseovarius</taxon>
    </lineage>
</organism>
<evidence type="ECO:0000256" key="2">
    <source>
        <dbReference type="ARBA" id="ARBA00007165"/>
    </source>
</evidence>
<feature type="transmembrane region" description="Helical" evidence="6">
    <location>
        <begin position="197"/>
        <end position="216"/>
    </location>
</feature>
<dbReference type="CDD" id="cd06662">
    <property type="entry name" value="SURF1"/>
    <property type="match status" value="1"/>
</dbReference>
<dbReference type="RefSeq" id="WP_377070430.1">
    <property type="nucleotide sequence ID" value="NZ_JBHMEC010000019.1"/>
</dbReference>
<keyword evidence="3 6" id="KW-0812">Transmembrane</keyword>
<evidence type="ECO:0000256" key="5">
    <source>
        <dbReference type="ARBA" id="ARBA00023136"/>
    </source>
</evidence>
<keyword evidence="4 6" id="KW-1133">Transmembrane helix</keyword>
<evidence type="ECO:0000313" key="8">
    <source>
        <dbReference type="Proteomes" id="UP001589670"/>
    </source>
</evidence>
<dbReference type="PANTHER" id="PTHR23427:SF2">
    <property type="entry name" value="SURFEIT LOCUS PROTEIN 1"/>
    <property type="match status" value="1"/>
</dbReference>
<dbReference type="InterPro" id="IPR045214">
    <property type="entry name" value="Surf1/Surf4"/>
</dbReference>
<sequence>MRKSVVIPLIFGIAGVAVLLGLGKWQLDRLAWKEGILADIEARISAAPVALPDDADPEADRYLPVRVTGGMSARTLRVLVSRKQVGAGYRLISALDTGTRRVLLDRGFIKVGEDIPAPAGAVTVTGNLHWPDDRLSSTPENDVPGNMWFARDIAQMAEVLGTEPLMIIARELSPPEQGVTPLPVDTRGIPNDHLNYAITWFSLAAIWAAMTGAFIWRGRRAAKGAGQ</sequence>
<evidence type="ECO:0000256" key="4">
    <source>
        <dbReference type="ARBA" id="ARBA00022989"/>
    </source>
</evidence>
<gene>
    <name evidence="7" type="ORF">ACFFU4_14070</name>
</gene>
<reference evidence="7 8" key="1">
    <citation type="submission" date="2024-09" db="EMBL/GenBank/DDBJ databases">
        <authorList>
            <person name="Sun Q."/>
            <person name="Mori K."/>
        </authorList>
    </citation>
    <scope>NUCLEOTIDE SEQUENCE [LARGE SCALE GENOMIC DNA]</scope>
    <source>
        <strain evidence="7 8">CECT 9424</strain>
    </source>
</reference>
<name>A0ABV5I2Q0_9RHOB</name>